<gene>
    <name evidence="2" type="ORF">SAMN04488007_2410</name>
</gene>
<dbReference type="Pfam" id="PF00144">
    <property type="entry name" value="Beta-lactamase"/>
    <property type="match status" value="1"/>
</dbReference>
<evidence type="ECO:0000313" key="2">
    <source>
        <dbReference type="EMBL" id="SHK21946.1"/>
    </source>
</evidence>
<dbReference type="RefSeq" id="WP_073244462.1">
    <property type="nucleotide sequence ID" value="NZ_FQZX01000002.1"/>
</dbReference>
<dbReference type="PANTHER" id="PTHR46825">
    <property type="entry name" value="D-ALANYL-D-ALANINE-CARBOXYPEPTIDASE/ENDOPEPTIDASE AMPH"/>
    <property type="match status" value="1"/>
</dbReference>
<dbReference type="InterPro" id="IPR001466">
    <property type="entry name" value="Beta-lactam-related"/>
</dbReference>
<proteinExistence type="predicted"/>
<dbReference type="GO" id="GO:0004180">
    <property type="term" value="F:carboxypeptidase activity"/>
    <property type="evidence" value="ECO:0007669"/>
    <property type="project" value="UniProtKB-KW"/>
</dbReference>
<dbReference type="STRING" id="228958.SAMN04488007_2410"/>
<dbReference type="OrthoDB" id="9793489at2"/>
<dbReference type="EMBL" id="FQZX01000002">
    <property type="protein sequence ID" value="SHK21946.1"/>
    <property type="molecule type" value="Genomic_DNA"/>
</dbReference>
<evidence type="ECO:0000313" key="3">
    <source>
        <dbReference type="Proteomes" id="UP000184314"/>
    </source>
</evidence>
<feature type="domain" description="Beta-lactamase-related" evidence="1">
    <location>
        <begin position="37"/>
        <end position="324"/>
    </location>
</feature>
<keyword evidence="2" id="KW-0645">Protease</keyword>
<keyword evidence="2" id="KW-0121">Carboxypeptidase</keyword>
<dbReference type="InterPro" id="IPR012338">
    <property type="entry name" value="Beta-lactam/transpept-like"/>
</dbReference>
<dbReference type="Proteomes" id="UP000184314">
    <property type="component" value="Unassembled WGS sequence"/>
</dbReference>
<accession>A0A1M6QNZ8</accession>
<organism evidence="2 3">
    <name type="scientific">Maribacter aquivivus</name>
    <dbReference type="NCBI Taxonomy" id="228958"/>
    <lineage>
        <taxon>Bacteria</taxon>
        <taxon>Pseudomonadati</taxon>
        <taxon>Bacteroidota</taxon>
        <taxon>Flavobacteriia</taxon>
        <taxon>Flavobacteriales</taxon>
        <taxon>Flavobacteriaceae</taxon>
        <taxon>Maribacter</taxon>
    </lineage>
</organism>
<name>A0A1M6QNZ8_9FLAO</name>
<keyword evidence="3" id="KW-1185">Reference proteome</keyword>
<reference evidence="3" key="1">
    <citation type="submission" date="2016-11" db="EMBL/GenBank/DDBJ databases">
        <authorList>
            <person name="Varghese N."/>
            <person name="Submissions S."/>
        </authorList>
    </citation>
    <scope>NUCLEOTIDE SEQUENCE [LARGE SCALE GENOMIC DNA]</scope>
    <source>
        <strain evidence="3">DSM 16478</strain>
    </source>
</reference>
<dbReference type="AlphaFoldDB" id="A0A1M6QNZ8"/>
<dbReference type="InterPro" id="IPR050491">
    <property type="entry name" value="AmpC-like"/>
</dbReference>
<dbReference type="SUPFAM" id="SSF56601">
    <property type="entry name" value="beta-lactamase/transpeptidase-like"/>
    <property type="match status" value="1"/>
</dbReference>
<keyword evidence="2" id="KW-0378">Hydrolase</keyword>
<protein>
    <submittedName>
        <fullName evidence="2">D-alanyl-D-alanine carboxypeptidase</fullName>
    </submittedName>
</protein>
<dbReference type="Gene3D" id="3.40.710.10">
    <property type="entry name" value="DD-peptidase/beta-lactamase superfamily"/>
    <property type="match status" value="1"/>
</dbReference>
<sequence length="345" mass="38940">MTAFSCTTEVDEFGEDFDRDKMDMFFTRIEEKNLGMGSISIFKDGKEDYQNSFGFIDIENNMEANSASKYRIASITKTFTATIIMQLVEENKLSLETTLDNYFPEIPNAEIITIEYLLRHRSGLFNYTSGEFEAGRNFESATRSELIDYFISSGTIFEPDDRYEYSNTNYVLLSFIIEDLDAKTYDQSLNDRIAVPLELVDTYNGEVTNSEDNEAFSYFLENDNWTPILETHYTLLQGTGSIISSAKGVNIFYQALFDGKLISENSLSLMTNMVDGYGFGLNSPAFYNKQGFGHTGSIDGYRSSTVYFPSDDVTITYVSNGVNMVPNDILIGALSIYSGLDYDLP</sequence>
<dbReference type="PANTHER" id="PTHR46825:SF9">
    <property type="entry name" value="BETA-LACTAMASE-RELATED DOMAIN-CONTAINING PROTEIN"/>
    <property type="match status" value="1"/>
</dbReference>
<evidence type="ECO:0000259" key="1">
    <source>
        <dbReference type="Pfam" id="PF00144"/>
    </source>
</evidence>